<gene>
    <name evidence="1" type="ORF">ACFFGT_09460</name>
</gene>
<dbReference type="RefSeq" id="WP_377022274.1">
    <property type="nucleotide sequence ID" value="NZ_JBHLTS010000020.1"/>
</dbReference>
<proteinExistence type="predicted"/>
<keyword evidence="2" id="KW-1185">Reference proteome</keyword>
<dbReference type="SUPFAM" id="SSF160631">
    <property type="entry name" value="SMI1/KNR4-like"/>
    <property type="match status" value="1"/>
</dbReference>
<accession>A0ABV6L4N4</accession>
<evidence type="ECO:0008006" key="3">
    <source>
        <dbReference type="Google" id="ProtNLM"/>
    </source>
</evidence>
<evidence type="ECO:0000313" key="2">
    <source>
        <dbReference type="Proteomes" id="UP001589828"/>
    </source>
</evidence>
<reference evidence="1 2" key="1">
    <citation type="submission" date="2024-09" db="EMBL/GenBank/DDBJ databases">
        <authorList>
            <person name="Sun Q."/>
            <person name="Mori K."/>
        </authorList>
    </citation>
    <scope>NUCLEOTIDE SEQUENCE [LARGE SCALE GENOMIC DNA]</scope>
    <source>
        <strain evidence="1 2">NCAIM B.02415</strain>
    </source>
</reference>
<comment type="caution">
    <text evidence="1">The sequence shown here is derived from an EMBL/GenBank/DDBJ whole genome shotgun (WGS) entry which is preliminary data.</text>
</comment>
<evidence type="ECO:0000313" key="1">
    <source>
        <dbReference type="EMBL" id="MFC0514428.1"/>
    </source>
</evidence>
<name>A0ABV6L4N4_9SPHI</name>
<dbReference type="Proteomes" id="UP001589828">
    <property type="component" value="Unassembled WGS sequence"/>
</dbReference>
<organism evidence="1 2">
    <name type="scientific">Mucilaginibacter angelicae</name>
    <dbReference type="NCBI Taxonomy" id="869718"/>
    <lineage>
        <taxon>Bacteria</taxon>
        <taxon>Pseudomonadati</taxon>
        <taxon>Bacteroidota</taxon>
        <taxon>Sphingobacteriia</taxon>
        <taxon>Sphingobacteriales</taxon>
        <taxon>Sphingobacteriaceae</taxon>
        <taxon>Mucilaginibacter</taxon>
    </lineage>
</organism>
<sequence length="134" mass="15618">MDIEEQFEVFEQKHGLFIPEDLKSYFATCSASDYDRDMFAFYGFDGFKTVKDEVGDFGGIPDYRNIVNILSDHQNCFVFMEYCIHLCVYAIRLYKEPVDVNEVYVILGDNFKVIANSFSGFLKLYFNDDDSILI</sequence>
<dbReference type="EMBL" id="JBHLTS010000020">
    <property type="protein sequence ID" value="MFC0514428.1"/>
    <property type="molecule type" value="Genomic_DNA"/>
</dbReference>
<protein>
    <recommendedName>
        <fullName evidence="3">Knr4/Smi1-like domain-containing protein</fullName>
    </recommendedName>
</protein>
<dbReference type="InterPro" id="IPR037883">
    <property type="entry name" value="Knr4/Smi1-like_sf"/>
</dbReference>